<dbReference type="Proteomes" id="UP001152531">
    <property type="component" value="Unassembled WGS sequence"/>
</dbReference>
<keyword evidence="2" id="KW-1185">Reference proteome</keyword>
<evidence type="ECO:0000313" key="1">
    <source>
        <dbReference type="EMBL" id="CAH6718659.1"/>
    </source>
</evidence>
<dbReference type="EMBL" id="CALSDN010000001">
    <property type="protein sequence ID" value="CAH6718659.1"/>
    <property type="molecule type" value="Genomic_DNA"/>
</dbReference>
<sequence length="771" mass="88614">MVCSHILSNVDSIESKVPVNTVVYKDDCMYNFDTAENNELGLDVCLKCFQSYSRGDYDYTSEHCKDSSHSTFLNVVKRLKPVDEKDIEERQNKMAKLEIKEFKEEEVYDIKYNIYCSIDNETFKLEEVPDKYQQLSDSVIKSNSSSRQEDIKAWEQEILPCEHSIEIQQFKSNVDLSKCTQCELKENLWICLHCGALGCGREQFGSNTPGNSHALKHYEMSQHPVAVKLGSLSADDIDNYDAYCYQCNDEVKIPNLLQYLKTFDIDLQKAVKTEKNLIELNLDQNLNWEFQLDGANGEKLKPIFGGNFTGLSNLGNSCYLNSVVQGLFDLDAYQQYFKDKQFPTYQQISNPSKDLKSQMLKIYNGLSSGKYSKPNVLKGDDYQLGIKPTMFKSLIGEEHPEFKTNKQQDAFEFLIYLLDKLDSEYGYDLNKSFKSILTSKVLCSNCFKGSARDDLVDNLSLNIEDEVLKIEEGQKTYKEVELIDSFKQYCEDEIIEGFKCEKCNETTNAIKSVGFKSFPKNLIVNINRIKLENWVPIKINVPVNIPEKIDLSDFRVELDENFEYKKEEKSQFTANEDIKNNLMQMGFPENRCIKALYKTGNNTLDEAMNWLFSHMEDADIDEPLVIEETKSEVSEELINNVMAMGFDHKLSKKALILNNSDPNAAVEWLFNNPNDDGELDTQPSKVDLAEEKPKLIEELTNSTISPHYKLKSIICHKGTSPHTGHYVIFIKKVIDGEEKWVLFNDEKVVECDESNIEDMKTNGYIYIFESV</sequence>
<accession>A0ACA9Y1D0</accession>
<proteinExistence type="predicted"/>
<protein>
    <submittedName>
        <fullName evidence="1">Ubiquitin carboxyl-terminal hydrolase 14</fullName>
    </submittedName>
</protein>
<gene>
    <name evidence="1" type="ORF">CLIB1444_01S11694</name>
</gene>
<name>A0ACA9Y1D0_9ASCO</name>
<comment type="caution">
    <text evidence="1">The sequence shown here is derived from an EMBL/GenBank/DDBJ whole genome shotgun (WGS) entry which is preliminary data.</text>
</comment>
<reference evidence="1" key="1">
    <citation type="submission" date="2022-06" db="EMBL/GenBank/DDBJ databases">
        <authorList>
            <person name="Legras J.-L."/>
            <person name="Devillers H."/>
            <person name="Grondin C."/>
        </authorList>
    </citation>
    <scope>NUCLEOTIDE SEQUENCE</scope>
    <source>
        <strain evidence="1">CLIB 1444</strain>
    </source>
</reference>
<evidence type="ECO:0000313" key="2">
    <source>
        <dbReference type="Proteomes" id="UP001152531"/>
    </source>
</evidence>
<organism evidence="1 2">
    <name type="scientific">[Candida] jaroonii</name>
    <dbReference type="NCBI Taxonomy" id="467808"/>
    <lineage>
        <taxon>Eukaryota</taxon>
        <taxon>Fungi</taxon>
        <taxon>Dikarya</taxon>
        <taxon>Ascomycota</taxon>
        <taxon>Saccharomycotina</taxon>
        <taxon>Pichiomycetes</taxon>
        <taxon>Debaryomycetaceae</taxon>
        <taxon>Yamadazyma</taxon>
    </lineage>
</organism>
<keyword evidence="1" id="KW-0378">Hydrolase</keyword>